<dbReference type="KEGG" id="dmt:DESME_13785"/>
<dbReference type="PRINTS" id="PR00260">
    <property type="entry name" value="CHEMTRNSDUCR"/>
</dbReference>
<accession>W0EB32</accession>
<evidence type="ECO:0000256" key="2">
    <source>
        <dbReference type="ARBA" id="ARBA00029447"/>
    </source>
</evidence>
<dbReference type="RefSeq" id="WP_006715768.1">
    <property type="nucleotide sequence ID" value="NZ_CP007032.1"/>
</dbReference>
<keyword evidence="1 3" id="KW-0807">Transducer</keyword>
<evidence type="ECO:0000256" key="3">
    <source>
        <dbReference type="PROSITE-ProRule" id="PRU00284"/>
    </source>
</evidence>
<dbReference type="CDD" id="cd01068">
    <property type="entry name" value="globin_sensor"/>
    <property type="match status" value="1"/>
</dbReference>
<evidence type="ECO:0000259" key="5">
    <source>
        <dbReference type="PROSITE" id="PS50111"/>
    </source>
</evidence>
<dbReference type="SMART" id="SM00283">
    <property type="entry name" value="MA"/>
    <property type="match status" value="1"/>
</dbReference>
<dbReference type="eggNOG" id="COG0840">
    <property type="taxonomic scope" value="Bacteria"/>
</dbReference>
<evidence type="ECO:0000256" key="4">
    <source>
        <dbReference type="SAM" id="Coils"/>
    </source>
</evidence>
<dbReference type="GO" id="GO:0019825">
    <property type="term" value="F:oxygen binding"/>
    <property type="evidence" value="ECO:0007669"/>
    <property type="project" value="InterPro"/>
</dbReference>
<sequence>MIQLHQFDLKESLQLLRIDGQQLTLLKELRPLIEHDIDDIVRNFYSHVLTVPALKAIIDQHSSTDRLYVTMKKYILSIFTDKVDEEYMTWRVTIGNVHKRINLPPFYYLSSYQVLYDDILPRIQQQYRKKPEQAFRLSLALLRILSFDQQVVMASYIQSYMQAIDKKEELEHAYVEIDSLQRRVSEASQALAATSEETAASASQMHEATEMISQNAGEAAQFSRKVDSLAQEGSQKIQKISERILGLADMTAKMQDRMIELDESSARIASITDVIKEIASQTNLLALNAAIEAARAGESGRGFGVVAEEVKKLASNSEQSVKEISAMITLTKQNTAAVNKAIVETTREMQGAATEAREVVNRFADIMSAINASIQQVQEIASQIDALTQTAGQIGAASEDVANSATSLAQMGLRE</sequence>
<dbReference type="GO" id="GO:0007165">
    <property type="term" value="P:signal transduction"/>
    <property type="evidence" value="ECO:0007669"/>
    <property type="project" value="UniProtKB-KW"/>
</dbReference>
<dbReference type="Gene3D" id="1.10.287.950">
    <property type="entry name" value="Methyl-accepting chemotaxis protein"/>
    <property type="match status" value="1"/>
</dbReference>
<dbReference type="InterPro" id="IPR012292">
    <property type="entry name" value="Globin/Proto"/>
</dbReference>
<keyword evidence="4" id="KW-0175">Coiled coil</keyword>
<dbReference type="Pfam" id="PF00015">
    <property type="entry name" value="MCPsignal"/>
    <property type="match status" value="1"/>
</dbReference>
<dbReference type="PROSITE" id="PS50111">
    <property type="entry name" value="CHEMOTAXIS_TRANSDUC_2"/>
    <property type="match status" value="1"/>
</dbReference>
<dbReference type="GO" id="GO:0016020">
    <property type="term" value="C:membrane"/>
    <property type="evidence" value="ECO:0007669"/>
    <property type="project" value="InterPro"/>
</dbReference>
<reference evidence="6 7" key="1">
    <citation type="submission" date="2013-12" db="EMBL/GenBank/DDBJ databases">
        <authorList>
            <consortium name="DOE Joint Genome Institute"/>
            <person name="Smidt H."/>
            <person name="Huntemann M."/>
            <person name="Han J."/>
            <person name="Chen A."/>
            <person name="Kyrpides N."/>
            <person name="Mavromatis K."/>
            <person name="Markowitz V."/>
            <person name="Palaniappan K."/>
            <person name="Ivanova N."/>
            <person name="Schaumberg A."/>
            <person name="Pati A."/>
            <person name="Liolios K."/>
            <person name="Nordberg H.P."/>
            <person name="Cantor M.N."/>
            <person name="Hua S.X."/>
            <person name="Woyke T."/>
        </authorList>
    </citation>
    <scope>NUCLEOTIDE SEQUENCE [LARGE SCALE GENOMIC DNA]</scope>
    <source>
        <strain evidence="7">DSM 15288</strain>
    </source>
</reference>
<dbReference type="Gene3D" id="1.10.490.10">
    <property type="entry name" value="Globins"/>
    <property type="match status" value="1"/>
</dbReference>
<dbReference type="InterPro" id="IPR039379">
    <property type="entry name" value="Protoglobin_sensor_dom"/>
</dbReference>
<comment type="similarity">
    <text evidence="2">Belongs to the methyl-accepting chemotaxis (MCP) protein family.</text>
</comment>
<name>W0EB32_9FIRM</name>
<dbReference type="EMBL" id="CP007032">
    <property type="protein sequence ID" value="AHF07977.1"/>
    <property type="molecule type" value="Genomic_DNA"/>
</dbReference>
<dbReference type="SUPFAM" id="SSF58104">
    <property type="entry name" value="Methyl-accepting chemotaxis protein (MCP) signaling domain"/>
    <property type="match status" value="1"/>
</dbReference>
<dbReference type="GO" id="GO:0020037">
    <property type="term" value="F:heme binding"/>
    <property type="evidence" value="ECO:0007669"/>
    <property type="project" value="InterPro"/>
</dbReference>
<dbReference type="PANTHER" id="PTHR32089:SF112">
    <property type="entry name" value="LYSOZYME-LIKE PROTEIN-RELATED"/>
    <property type="match status" value="1"/>
</dbReference>
<dbReference type="GO" id="GO:0006935">
    <property type="term" value="P:chemotaxis"/>
    <property type="evidence" value="ECO:0007669"/>
    <property type="project" value="InterPro"/>
</dbReference>
<keyword evidence="7" id="KW-1185">Reference proteome</keyword>
<protein>
    <submittedName>
        <fullName evidence="6">Chemotaxis protein</fullName>
    </submittedName>
</protein>
<dbReference type="STRING" id="871968.DESME_13785"/>
<feature type="domain" description="Methyl-accepting transducer" evidence="5">
    <location>
        <begin position="166"/>
        <end position="409"/>
    </location>
</feature>
<gene>
    <name evidence="6" type="ORF">DESME_13785</name>
</gene>
<dbReference type="InterPro" id="IPR004089">
    <property type="entry name" value="MCPsignal_dom"/>
</dbReference>
<dbReference type="AlphaFoldDB" id="W0EB32"/>
<dbReference type="OrthoDB" id="9816519at2"/>
<dbReference type="InterPro" id="IPR004090">
    <property type="entry name" value="Chemotax_Me-accpt_rcpt"/>
</dbReference>
<dbReference type="InterPro" id="IPR009050">
    <property type="entry name" value="Globin-like_sf"/>
</dbReference>
<dbReference type="HOGENOM" id="CLU_000445_21_4_9"/>
<dbReference type="GO" id="GO:0004888">
    <property type="term" value="F:transmembrane signaling receptor activity"/>
    <property type="evidence" value="ECO:0007669"/>
    <property type="project" value="InterPro"/>
</dbReference>
<dbReference type="Pfam" id="PF11563">
    <property type="entry name" value="Protoglobin"/>
    <property type="match status" value="1"/>
</dbReference>
<dbReference type="Proteomes" id="UP000010847">
    <property type="component" value="Chromosome"/>
</dbReference>
<evidence type="ECO:0000313" key="6">
    <source>
        <dbReference type="EMBL" id="AHF07977.1"/>
    </source>
</evidence>
<evidence type="ECO:0000256" key="1">
    <source>
        <dbReference type="ARBA" id="ARBA00023224"/>
    </source>
</evidence>
<dbReference type="SUPFAM" id="SSF46458">
    <property type="entry name" value="Globin-like"/>
    <property type="match status" value="1"/>
</dbReference>
<dbReference type="PANTHER" id="PTHR32089">
    <property type="entry name" value="METHYL-ACCEPTING CHEMOTAXIS PROTEIN MCPB"/>
    <property type="match status" value="1"/>
</dbReference>
<feature type="coiled-coil region" evidence="4">
    <location>
        <begin position="163"/>
        <end position="197"/>
    </location>
</feature>
<organism evidence="6 7">
    <name type="scientific">Desulfitobacterium metallireducens DSM 15288</name>
    <dbReference type="NCBI Taxonomy" id="871968"/>
    <lineage>
        <taxon>Bacteria</taxon>
        <taxon>Bacillati</taxon>
        <taxon>Bacillota</taxon>
        <taxon>Clostridia</taxon>
        <taxon>Eubacteriales</taxon>
        <taxon>Desulfitobacteriaceae</taxon>
        <taxon>Desulfitobacterium</taxon>
    </lineage>
</organism>
<evidence type="ECO:0000313" key="7">
    <source>
        <dbReference type="Proteomes" id="UP000010847"/>
    </source>
</evidence>
<dbReference type="InterPro" id="IPR044398">
    <property type="entry name" value="Globin-sensor_dom"/>
</dbReference>
<proteinExistence type="inferred from homology"/>